<dbReference type="CDD" id="cd01647">
    <property type="entry name" value="RT_LTR"/>
    <property type="match status" value="1"/>
</dbReference>
<dbReference type="InterPro" id="IPR001584">
    <property type="entry name" value="Integrase_cat-core"/>
</dbReference>
<evidence type="ECO:0000313" key="2">
    <source>
        <dbReference type="EMBL" id="RVW99730.1"/>
    </source>
</evidence>
<dbReference type="InterPro" id="IPR043128">
    <property type="entry name" value="Rev_trsase/Diguanyl_cyclase"/>
</dbReference>
<dbReference type="Gene3D" id="3.30.420.10">
    <property type="entry name" value="Ribonuclease H-like superfamily/Ribonuclease H"/>
    <property type="match status" value="1"/>
</dbReference>
<dbReference type="SUPFAM" id="SSF53098">
    <property type="entry name" value="Ribonuclease H-like"/>
    <property type="match status" value="1"/>
</dbReference>
<evidence type="ECO:0000259" key="1">
    <source>
        <dbReference type="PROSITE" id="PS50994"/>
    </source>
</evidence>
<dbReference type="GO" id="GO:0003676">
    <property type="term" value="F:nucleic acid binding"/>
    <property type="evidence" value="ECO:0007669"/>
    <property type="project" value="InterPro"/>
</dbReference>
<dbReference type="PANTHER" id="PTHR37984">
    <property type="entry name" value="PROTEIN CBG26694"/>
    <property type="match status" value="1"/>
</dbReference>
<protein>
    <submittedName>
        <fullName evidence="2">Retrovirus-related Pol polyprotein from transposon 297</fullName>
    </submittedName>
</protein>
<name>A0A438ISN8_VITVI</name>
<dbReference type="PROSITE" id="PS50994">
    <property type="entry name" value="INTEGRASE"/>
    <property type="match status" value="1"/>
</dbReference>
<dbReference type="SUPFAM" id="SSF56672">
    <property type="entry name" value="DNA/RNA polymerases"/>
    <property type="match status" value="1"/>
</dbReference>
<evidence type="ECO:0000313" key="3">
    <source>
        <dbReference type="Proteomes" id="UP000288805"/>
    </source>
</evidence>
<sequence length="1156" mass="131164">MGRRPNKVPVQESVQYDPIIPAPIPQTEVASSPAMVVVPTSEDTHARMDRLEQRMRQHLMGFPHVDFGSLVHALYDIKEGTVRGLWPESFLLDSKGKNQQLDKDQCHRAARPRAPRYYQTTGQTFGVYYPPSPHVHTETTTATFATSFQDEPSLCLPSGSGHDTNRCSALRHAIQDLIDQGLVNLGQPNVTMNPLPAHTTHLVSPPTGGIHHMDFVQDDVIHMLSWDDGLLEMIVPDDGYEIVMTRSGKMTQDAPPVTRPFGGMDCHEEVRREDDEILRQLATCIMFSVDDLPPEDSGHTDPLYITVVCSGHRVSSILLDNGSTLNFCPLAIAVARLYILRFWSLYTDNLEIQEFYRDFVAMSFDQHSSTLVLDMMRYMSFIPTFWVRMTPAWIYLADYFVKGSEVQPHVEEIGVEDSTLDELQHMLHHMQMGDETPGASASVMITLPSPDRASLFFLCFLDETTDYGTVIEPTDIIDGVVPHEEYRDEMDMLGINQFLDAVQPEPFSPLELFRVSVIDIVEEDQTVPAPELQAFVVPTIDMYEGTIDPIEGAPDFVDPPLLVDILSGLVTRSDYVSDDPVMDLSIYEYFSVSYRASFDHDFDPIDERVSPAIGNVETVDFGTDDQPRELKIGLPLSIDERNRLIHLLKSYLDVKEEIKKQLSVGFISMVEYPKWLANVVPIPKKDSKVRVYVDFRDLNKASPKYDFHLLHIDLLVDSTACHSILSFMDGFSGVMPFGLKNARTTYQRTATIFFHDMMYIDVEVYVDDMIVKSRGRLDHLAALERFFERIQKFRLRLNPKKCTFGVTYGKLLGHMVNERGIEVNPDKIKAILDMPVPRTKKKIRGFLGSASHVGMSTSFIFVGFRHGLGMRLRHYMKEYSVHLSSHLDPLRYLFDRLALAVSLTTIESRPVDDDFLDEEFVAMTRLSGWRMYFDGAANHSGSGTYPEAATARDRRALRKLATRFVICGETLYRRSVDGMLPLCLDRAFVDRVMRDVHAGVCGPHMGGHMLTQLHVLTSPWSFSIWGIDIIGKISPKYSNGHEFILAAIDYFTKWVEATSYAKLTFTRVASFIRSYLICRYGVPHELISNREAHFKAEVETLLQKYGIQHHRSSAYRPHTNGAVEAVNKRATPYFLVYGMEVVLPTRDRDGFFKSSS</sequence>
<accession>A0A438ISN8</accession>
<dbReference type="EMBL" id="QGNW01000085">
    <property type="protein sequence ID" value="RVW99730.1"/>
    <property type="molecule type" value="Genomic_DNA"/>
</dbReference>
<dbReference type="InterPro" id="IPR050951">
    <property type="entry name" value="Retrovirus_Pol_polyprotein"/>
</dbReference>
<reference evidence="2 3" key="1">
    <citation type="journal article" date="2018" name="PLoS Genet.">
        <title>Population sequencing reveals clonal diversity and ancestral inbreeding in the grapevine cultivar Chardonnay.</title>
        <authorList>
            <person name="Roach M.J."/>
            <person name="Johnson D.L."/>
            <person name="Bohlmann J."/>
            <person name="van Vuuren H.J."/>
            <person name="Jones S.J."/>
            <person name="Pretorius I.S."/>
            <person name="Schmidt S.A."/>
            <person name="Borneman A.R."/>
        </authorList>
    </citation>
    <scope>NUCLEOTIDE SEQUENCE [LARGE SCALE GENOMIC DNA]</scope>
    <source>
        <strain evidence="3">cv. Chardonnay</strain>
        <tissue evidence="2">Leaf</tissue>
    </source>
</reference>
<dbReference type="InterPro" id="IPR043502">
    <property type="entry name" value="DNA/RNA_pol_sf"/>
</dbReference>
<dbReference type="Proteomes" id="UP000288805">
    <property type="component" value="Unassembled WGS sequence"/>
</dbReference>
<dbReference type="InterPro" id="IPR012337">
    <property type="entry name" value="RNaseH-like_sf"/>
</dbReference>
<dbReference type="AlphaFoldDB" id="A0A438ISN8"/>
<dbReference type="InterPro" id="IPR036397">
    <property type="entry name" value="RNaseH_sf"/>
</dbReference>
<dbReference type="PANTHER" id="PTHR37984:SF5">
    <property type="entry name" value="PROTEIN NYNRIN-LIKE"/>
    <property type="match status" value="1"/>
</dbReference>
<dbReference type="Pfam" id="PF00078">
    <property type="entry name" value="RVT_1"/>
    <property type="match status" value="1"/>
</dbReference>
<feature type="domain" description="Integrase catalytic" evidence="1">
    <location>
        <begin position="1015"/>
        <end position="1128"/>
    </location>
</feature>
<dbReference type="GO" id="GO:0015074">
    <property type="term" value="P:DNA integration"/>
    <property type="evidence" value="ECO:0007669"/>
    <property type="project" value="InterPro"/>
</dbReference>
<proteinExistence type="predicted"/>
<gene>
    <name evidence="2" type="primary">pol_2298</name>
    <name evidence="2" type="ORF">CK203_029297</name>
</gene>
<dbReference type="InterPro" id="IPR000477">
    <property type="entry name" value="RT_dom"/>
</dbReference>
<organism evidence="2 3">
    <name type="scientific">Vitis vinifera</name>
    <name type="common">Grape</name>
    <dbReference type="NCBI Taxonomy" id="29760"/>
    <lineage>
        <taxon>Eukaryota</taxon>
        <taxon>Viridiplantae</taxon>
        <taxon>Streptophyta</taxon>
        <taxon>Embryophyta</taxon>
        <taxon>Tracheophyta</taxon>
        <taxon>Spermatophyta</taxon>
        <taxon>Magnoliopsida</taxon>
        <taxon>eudicotyledons</taxon>
        <taxon>Gunneridae</taxon>
        <taxon>Pentapetalae</taxon>
        <taxon>rosids</taxon>
        <taxon>Vitales</taxon>
        <taxon>Vitaceae</taxon>
        <taxon>Viteae</taxon>
        <taxon>Vitis</taxon>
    </lineage>
</organism>
<comment type="caution">
    <text evidence="2">The sequence shown here is derived from an EMBL/GenBank/DDBJ whole genome shotgun (WGS) entry which is preliminary data.</text>
</comment>
<dbReference type="Gene3D" id="3.30.70.270">
    <property type="match status" value="1"/>
</dbReference>